<evidence type="ECO:0000256" key="8">
    <source>
        <dbReference type="SAM" id="MobiDB-lite"/>
    </source>
</evidence>
<feature type="transmembrane region" description="Helical" evidence="9">
    <location>
        <begin position="274"/>
        <end position="293"/>
    </location>
</feature>
<feature type="transmembrane region" description="Helical" evidence="9">
    <location>
        <begin position="223"/>
        <end position="244"/>
    </location>
</feature>
<reference evidence="11" key="4">
    <citation type="submission" date="2023-12" db="EMBL/GenBank/DDBJ databases">
        <authorList>
            <person name="Sun Q."/>
            <person name="Inoue M."/>
        </authorList>
    </citation>
    <scope>NUCLEOTIDE SEQUENCE</scope>
    <source>
        <strain evidence="11">JCM 10667</strain>
    </source>
</reference>
<evidence type="ECO:0000256" key="5">
    <source>
        <dbReference type="ARBA" id="ARBA00022692"/>
    </source>
</evidence>
<dbReference type="PANTHER" id="PTHR33908">
    <property type="entry name" value="MANNOSYLTRANSFERASE YKCB-RELATED"/>
    <property type="match status" value="1"/>
</dbReference>
<evidence type="ECO:0000256" key="9">
    <source>
        <dbReference type="SAM" id="Phobius"/>
    </source>
</evidence>
<evidence type="ECO:0000256" key="2">
    <source>
        <dbReference type="ARBA" id="ARBA00022475"/>
    </source>
</evidence>
<gene>
    <name evidence="12" type="ORF">F4557_001243</name>
    <name evidence="11" type="ORF">GCM10009546_33400</name>
</gene>
<evidence type="ECO:0000256" key="7">
    <source>
        <dbReference type="ARBA" id="ARBA00023136"/>
    </source>
</evidence>
<dbReference type="GO" id="GO:0010041">
    <property type="term" value="P:response to iron(III) ion"/>
    <property type="evidence" value="ECO:0007669"/>
    <property type="project" value="TreeGrafter"/>
</dbReference>
<feature type="transmembrane region" description="Helical" evidence="9">
    <location>
        <begin position="32"/>
        <end position="56"/>
    </location>
</feature>
<dbReference type="GO" id="GO:0009103">
    <property type="term" value="P:lipopolysaccharide biosynthetic process"/>
    <property type="evidence" value="ECO:0007669"/>
    <property type="project" value="UniProtKB-ARBA"/>
</dbReference>
<keyword evidence="5 9" id="KW-0812">Transmembrane</keyword>
<evidence type="ECO:0000256" key="4">
    <source>
        <dbReference type="ARBA" id="ARBA00022679"/>
    </source>
</evidence>
<keyword evidence="7 9" id="KW-0472">Membrane</keyword>
<dbReference type="EC" id="2.4.1.-" evidence="12"/>
<dbReference type="EMBL" id="BAAAHD010000026">
    <property type="protein sequence ID" value="GAA0568062.1"/>
    <property type="molecule type" value="Genomic_DNA"/>
</dbReference>
<dbReference type="GO" id="GO:0005886">
    <property type="term" value="C:plasma membrane"/>
    <property type="evidence" value="ECO:0007669"/>
    <property type="project" value="UniProtKB-SubCell"/>
</dbReference>
<keyword evidence="14" id="KW-1185">Reference proteome</keyword>
<dbReference type="InterPro" id="IPR050297">
    <property type="entry name" value="LipidA_mod_glycosyltrf_83"/>
</dbReference>
<evidence type="ECO:0000313" key="13">
    <source>
        <dbReference type="Proteomes" id="UP000549343"/>
    </source>
</evidence>
<comment type="caution">
    <text evidence="12">The sequence shown here is derived from an EMBL/GenBank/DDBJ whole genome shotgun (WGS) entry which is preliminary data.</text>
</comment>
<evidence type="ECO:0000313" key="14">
    <source>
        <dbReference type="Proteomes" id="UP001501427"/>
    </source>
</evidence>
<reference evidence="14" key="2">
    <citation type="journal article" date="2019" name="Int. J. Syst. Evol. Microbiol.">
        <title>The Global Catalogue of Microorganisms (GCM) 10K type strain sequencing project: providing services to taxonomists for standard genome sequencing and annotation.</title>
        <authorList>
            <consortium name="The Broad Institute Genomics Platform"/>
            <consortium name="The Broad Institute Genome Sequencing Center for Infectious Disease"/>
            <person name="Wu L."/>
            <person name="Ma J."/>
        </authorList>
    </citation>
    <scope>NUCLEOTIDE SEQUENCE [LARGE SCALE GENOMIC DNA]</scope>
    <source>
        <strain evidence="14">JCM 10667</strain>
    </source>
</reference>
<dbReference type="Proteomes" id="UP001501427">
    <property type="component" value="Unassembled WGS sequence"/>
</dbReference>
<dbReference type="RefSeq" id="WP_184880549.1">
    <property type="nucleotide sequence ID" value="NZ_BAAAHD010000026.1"/>
</dbReference>
<feature type="transmembrane region" description="Helical" evidence="9">
    <location>
        <begin position="313"/>
        <end position="330"/>
    </location>
</feature>
<organism evidence="12 13">
    <name type="scientific">Actinomadura livida</name>
    <dbReference type="NCBI Taxonomy" id="79909"/>
    <lineage>
        <taxon>Bacteria</taxon>
        <taxon>Bacillati</taxon>
        <taxon>Actinomycetota</taxon>
        <taxon>Actinomycetes</taxon>
        <taxon>Streptosporangiales</taxon>
        <taxon>Thermomonosporaceae</taxon>
        <taxon>Actinomadura</taxon>
    </lineage>
</organism>
<comment type="subcellular location">
    <subcellularLocation>
        <location evidence="1">Cell membrane</location>
        <topology evidence="1">Multi-pass membrane protein</topology>
    </subcellularLocation>
</comment>
<feature type="transmembrane region" description="Helical" evidence="9">
    <location>
        <begin position="156"/>
        <end position="174"/>
    </location>
</feature>
<keyword evidence="3 12" id="KW-0328">Glycosyltransferase</keyword>
<reference evidence="11" key="1">
    <citation type="journal article" date="2014" name="Int. J. Syst. Evol. Microbiol.">
        <title>Complete genome of a new Firmicutes species belonging to the dominant human colonic microbiota ('Ruminococcus bicirculans') reveals two chromosomes and a selective capacity to utilize plant glucans.</title>
        <authorList>
            <consortium name="NISC Comparative Sequencing Program"/>
            <person name="Wegmann U."/>
            <person name="Louis P."/>
            <person name="Goesmann A."/>
            <person name="Henrissat B."/>
            <person name="Duncan S.H."/>
            <person name="Flint H.J."/>
        </authorList>
    </citation>
    <scope>NUCLEOTIDE SEQUENCE</scope>
    <source>
        <strain evidence="11">JCM 10667</strain>
    </source>
</reference>
<dbReference type="EMBL" id="JACHMV010000001">
    <property type="protein sequence ID" value="MBB4772825.1"/>
    <property type="molecule type" value="Genomic_DNA"/>
</dbReference>
<evidence type="ECO:0000256" key="1">
    <source>
        <dbReference type="ARBA" id="ARBA00004651"/>
    </source>
</evidence>
<dbReference type="InterPro" id="IPR038731">
    <property type="entry name" value="RgtA/B/C-like"/>
</dbReference>
<feature type="transmembrane region" description="Helical" evidence="9">
    <location>
        <begin position="342"/>
        <end position="360"/>
    </location>
</feature>
<dbReference type="AlphaFoldDB" id="A0A7W7I9D2"/>
<dbReference type="Pfam" id="PF13231">
    <property type="entry name" value="PMT_2"/>
    <property type="match status" value="1"/>
</dbReference>
<feature type="transmembrane region" description="Helical" evidence="9">
    <location>
        <begin position="186"/>
        <end position="211"/>
    </location>
</feature>
<evidence type="ECO:0000313" key="11">
    <source>
        <dbReference type="EMBL" id="GAA0568062.1"/>
    </source>
</evidence>
<dbReference type="Proteomes" id="UP000549343">
    <property type="component" value="Unassembled WGS sequence"/>
</dbReference>
<keyword evidence="6 9" id="KW-1133">Transmembrane helix</keyword>
<evidence type="ECO:0000259" key="10">
    <source>
        <dbReference type="Pfam" id="PF13231"/>
    </source>
</evidence>
<dbReference type="PANTHER" id="PTHR33908:SF3">
    <property type="entry name" value="UNDECAPRENYL PHOSPHATE-ALPHA-4-AMINO-4-DEOXY-L-ARABINOSE ARABINOSYL TRANSFERASE"/>
    <property type="match status" value="1"/>
</dbReference>
<sequence>MTATRREADGTGSPEAGAPGRRLAPRLPARPWVLPLVPAALTLVVTLIGIGTPSLWLDEAATVTMTTRSYGDMLRVFHDKDLVHALYYVLMKPWVTVFGTGEIALRFPSALAMAAAAAGITVIGRNRLGTSAGLLAGFAWAVGVQTTRWAQEGRSYALTAALAVLATYLFVRAVDGDGRHRWRWFAAYVPAVALLGLMHLHGVLLVVAHGVTLLLARPGARPAAGWLSAAGAATALLLPFALLARDQKDQVQWLPEPSWNVVWTQVQFLSGGRALVAPVAALAVIGVVAGVRAQRPETDGSRPHVSPSLAAVALPWLVVPTVLLLGYSLVGDPIFYFRYTTFCLPAVALLVGAGLAGLLAAGRRRAVRAAVMAVAVAALVVPSLDDHGHIRERESRPDDTRTAAEVIRAHARQGDAIVYLGGVVRWNAAAYPGVFGRLRDVSMRVDPVTAANLGGRDVHPRHLAPKLADVDRVWVMNHRGLEPHGPLIERRKRAVQDGGPWRRAGTWNFTGGWLTLFERTGPYRSSK</sequence>
<evidence type="ECO:0000256" key="3">
    <source>
        <dbReference type="ARBA" id="ARBA00022676"/>
    </source>
</evidence>
<feature type="transmembrane region" description="Helical" evidence="9">
    <location>
        <begin position="131"/>
        <end position="150"/>
    </location>
</feature>
<feature type="region of interest" description="Disordered" evidence="8">
    <location>
        <begin position="1"/>
        <end position="22"/>
    </location>
</feature>
<dbReference type="GO" id="GO:0016763">
    <property type="term" value="F:pentosyltransferase activity"/>
    <property type="evidence" value="ECO:0007669"/>
    <property type="project" value="TreeGrafter"/>
</dbReference>
<keyword evidence="2" id="KW-1003">Cell membrane</keyword>
<accession>A0A7W7I9D2</accession>
<keyword evidence="4 12" id="KW-0808">Transferase</keyword>
<evidence type="ECO:0000256" key="6">
    <source>
        <dbReference type="ARBA" id="ARBA00022989"/>
    </source>
</evidence>
<proteinExistence type="predicted"/>
<feature type="domain" description="Glycosyltransferase RgtA/B/C/D-like" evidence="10">
    <location>
        <begin position="94"/>
        <end position="237"/>
    </location>
</feature>
<name>A0A7W7I9D2_9ACTN</name>
<reference evidence="12 13" key="3">
    <citation type="submission" date="2020-08" db="EMBL/GenBank/DDBJ databases">
        <title>Sequencing the genomes of 1000 actinobacteria strains.</title>
        <authorList>
            <person name="Klenk H.-P."/>
        </authorList>
    </citation>
    <scope>NUCLEOTIDE SEQUENCE [LARGE SCALE GENOMIC DNA]</scope>
    <source>
        <strain evidence="12 13">DSM 44772</strain>
    </source>
</reference>
<evidence type="ECO:0000313" key="12">
    <source>
        <dbReference type="EMBL" id="MBB4772825.1"/>
    </source>
</evidence>
<protein>
    <submittedName>
        <fullName evidence="11">Glycosyltransferase family 39 protein</fullName>
    </submittedName>
    <submittedName>
        <fullName evidence="12">Mannosyltransferase</fullName>
        <ecNumber evidence="12">2.4.1.-</ecNumber>
    </submittedName>
</protein>